<reference evidence="8 9" key="1">
    <citation type="journal article" date="2021" name="Nat. Plants">
        <title>The Taxus genome provides insights into paclitaxel biosynthesis.</title>
        <authorList>
            <person name="Xiong X."/>
            <person name="Gou J."/>
            <person name="Liao Q."/>
            <person name="Li Y."/>
            <person name="Zhou Q."/>
            <person name="Bi G."/>
            <person name="Li C."/>
            <person name="Du R."/>
            <person name="Wang X."/>
            <person name="Sun T."/>
            <person name="Guo L."/>
            <person name="Liang H."/>
            <person name="Lu P."/>
            <person name="Wu Y."/>
            <person name="Zhang Z."/>
            <person name="Ro D.K."/>
            <person name="Shang Y."/>
            <person name="Huang S."/>
            <person name="Yan J."/>
        </authorList>
    </citation>
    <scope>NUCLEOTIDE SEQUENCE [LARGE SCALE GENOMIC DNA]</scope>
    <source>
        <strain evidence="8">Ta-2019</strain>
    </source>
</reference>
<comment type="similarity">
    <text evidence="7">Belongs to the group II decarboxylase family.</text>
</comment>
<dbReference type="InterPro" id="IPR015421">
    <property type="entry name" value="PyrdxlP-dep_Trfase_major"/>
</dbReference>
<dbReference type="GO" id="GO:0016020">
    <property type="term" value="C:membrane"/>
    <property type="evidence" value="ECO:0007669"/>
    <property type="project" value="GOC"/>
</dbReference>
<dbReference type="InterPro" id="IPR002129">
    <property type="entry name" value="PyrdxlP-dep_de-COase"/>
</dbReference>
<dbReference type="AlphaFoldDB" id="A0AA38KTS8"/>
<evidence type="ECO:0000256" key="2">
    <source>
        <dbReference type="ARBA" id="ARBA00022898"/>
    </source>
</evidence>
<dbReference type="EMBL" id="JAHRHJ020000007">
    <property type="protein sequence ID" value="KAH9308706.1"/>
    <property type="molecule type" value="Genomic_DNA"/>
</dbReference>
<dbReference type="GO" id="GO:0005783">
    <property type="term" value="C:endoplasmic reticulum"/>
    <property type="evidence" value="ECO:0007669"/>
    <property type="project" value="TreeGrafter"/>
</dbReference>
<dbReference type="GO" id="GO:0008117">
    <property type="term" value="F:sphinganine-1-phosphate aldolase activity"/>
    <property type="evidence" value="ECO:0007669"/>
    <property type="project" value="UniProtKB-EC"/>
</dbReference>
<dbReference type="InterPro" id="IPR015424">
    <property type="entry name" value="PyrdxlP-dep_Trfase"/>
</dbReference>
<dbReference type="GO" id="GO:0019752">
    <property type="term" value="P:carboxylic acid metabolic process"/>
    <property type="evidence" value="ECO:0007669"/>
    <property type="project" value="InterPro"/>
</dbReference>
<proteinExistence type="inferred from homology"/>
<dbReference type="InterPro" id="IPR050477">
    <property type="entry name" value="GrpII_AminoAcid_Decarb"/>
</dbReference>
<keyword evidence="3 7" id="KW-0456">Lyase</keyword>
<evidence type="ECO:0000256" key="5">
    <source>
        <dbReference type="ARBA" id="ARBA00042568"/>
    </source>
</evidence>
<comment type="cofactor">
    <cofactor evidence="1 6 7">
        <name>pyridoxal 5'-phosphate</name>
        <dbReference type="ChEBI" id="CHEBI:597326"/>
    </cofactor>
</comment>
<name>A0AA38KTS8_TAXCH</name>
<evidence type="ECO:0000313" key="8">
    <source>
        <dbReference type="EMBL" id="KAH9308706.1"/>
    </source>
</evidence>
<dbReference type="EC" id="4.1.2.27" evidence="4"/>
<evidence type="ECO:0000256" key="3">
    <source>
        <dbReference type="ARBA" id="ARBA00023239"/>
    </source>
</evidence>
<dbReference type="SUPFAM" id="SSF53383">
    <property type="entry name" value="PLP-dependent transferases"/>
    <property type="match status" value="1"/>
</dbReference>
<evidence type="ECO:0000313" key="9">
    <source>
        <dbReference type="Proteomes" id="UP000824469"/>
    </source>
</evidence>
<feature type="non-terminal residue" evidence="8">
    <location>
        <position position="1"/>
    </location>
</feature>
<gene>
    <name evidence="8" type="ORF">KI387_036617</name>
</gene>
<feature type="modified residue" description="N6-(pyridoxal phosphate)lysine" evidence="6">
    <location>
        <position position="153"/>
    </location>
</feature>
<organism evidence="8 9">
    <name type="scientific">Taxus chinensis</name>
    <name type="common">Chinese yew</name>
    <name type="synonym">Taxus wallichiana var. chinensis</name>
    <dbReference type="NCBI Taxonomy" id="29808"/>
    <lineage>
        <taxon>Eukaryota</taxon>
        <taxon>Viridiplantae</taxon>
        <taxon>Streptophyta</taxon>
        <taxon>Embryophyta</taxon>
        <taxon>Tracheophyta</taxon>
        <taxon>Spermatophyta</taxon>
        <taxon>Pinopsida</taxon>
        <taxon>Pinidae</taxon>
        <taxon>Conifers II</taxon>
        <taxon>Cupressales</taxon>
        <taxon>Taxaceae</taxon>
        <taxon>Taxus</taxon>
    </lineage>
</organism>
<evidence type="ECO:0000256" key="4">
    <source>
        <dbReference type="ARBA" id="ARBA00038965"/>
    </source>
</evidence>
<dbReference type="Gene3D" id="3.40.640.10">
    <property type="entry name" value="Type I PLP-dependent aspartate aminotransferase-like (Major domain)"/>
    <property type="match status" value="1"/>
</dbReference>
<dbReference type="PANTHER" id="PTHR42735:SF6">
    <property type="entry name" value="SPHINGOSINE-1-PHOSPHATE LYASE 1"/>
    <property type="match status" value="1"/>
</dbReference>
<protein>
    <recommendedName>
        <fullName evidence="4">sphinganine-1-phosphate aldolase</fullName>
        <ecNumber evidence="4">4.1.2.27</ecNumber>
    </recommendedName>
    <alternativeName>
        <fullName evidence="5">Sphingosine-1-phosphate aldolase</fullName>
    </alternativeName>
</protein>
<dbReference type="Proteomes" id="UP000824469">
    <property type="component" value="Unassembled WGS sequence"/>
</dbReference>
<dbReference type="GO" id="GO:0030170">
    <property type="term" value="F:pyridoxal phosphate binding"/>
    <property type="evidence" value="ECO:0007669"/>
    <property type="project" value="InterPro"/>
</dbReference>
<dbReference type="GO" id="GO:0030149">
    <property type="term" value="P:sphingolipid catabolic process"/>
    <property type="evidence" value="ECO:0007669"/>
    <property type="project" value="TreeGrafter"/>
</dbReference>
<evidence type="ECO:0000256" key="7">
    <source>
        <dbReference type="RuleBase" id="RU000382"/>
    </source>
</evidence>
<dbReference type="Pfam" id="PF00282">
    <property type="entry name" value="Pyridoxal_deC"/>
    <property type="match status" value="1"/>
</dbReference>
<keyword evidence="2 6" id="KW-0663">Pyridoxal phosphate</keyword>
<accession>A0AA38KTS8</accession>
<comment type="caution">
    <text evidence="8">The sequence shown here is derived from an EMBL/GenBank/DDBJ whole genome shotgun (WGS) entry which is preliminary data.</text>
</comment>
<keyword evidence="9" id="KW-1185">Reference proteome</keyword>
<evidence type="ECO:0000256" key="1">
    <source>
        <dbReference type="ARBA" id="ARBA00001933"/>
    </source>
</evidence>
<dbReference type="PANTHER" id="PTHR42735">
    <property type="match status" value="1"/>
</dbReference>
<sequence length="178" mass="18993">MAAAGNKYSLPCTMAWEKTFKASSDQRLVAEIGALKSSESESTFGLVGGSSAANSEDCLDATGDSKAVAGVLPSFQTRKMLFLIVGSAPGFPHGIVDPIEELGDLALHFDICFHVDLCLGGFVLPFARKLGYPVPPFDFTVQGVSSISVDIHKYGLGPKGTSVVLYRNHEIRKHQFVA</sequence>
<evidence type="ECO:0000256" key="6">
    <source>
        <dbReference type="PIRSR" id="PIRSR602129-50"/>
    </source>
</evidence>